<evidence type="ECO:0000313" key="2">
    <source>
        <dbReference type="Proteomes" id="UP000567067"/>
    </source>
</evidence>
<reference evidence="1 2" key="1">
    <citation type="submission" date="2020-08" db="EMBL/GenBank/DDBJ databases">
        <title>Genomic Encyclopedia of Type Strains, Phase III (KMG-III): the genomes of soil and plant-associated and newly described type strains.</title>
        <authorList>
            <person name="Whitman W."/>
        </authorList>
    </citation>
    <scope>NUCLEOTIDE SEQUENCE [LARGE SCALE GENOMIC DNA]</scope>
    <source>
        <strain evidence="1 2">CECT 8693</strain>
    </source>
</reference>
<comment type="caution">
    <text evidence="1">The sequence shown here is derived from an EMBL/GenBank/DDBJ whole genome shotgun (WGS) entry which is preliminary data.</text>
</comment>
<accession>A0A7W3SWC9</accession>
<proteinExistence type="predicted"/>
<dbReference type="RefSeq" id="WP_182538355.1">
    <property type="nucleotide sequence ID" value="NZ_JACJIP010000031.1"/>
</dbReference>
<name>A0A7W3SWC9_9BACL</name>
<protein>
    <submittedName>
        <fullName evidence="1">Uncharacterized protein</fullName>
    </submittedName>
</protein>
<gene>
    <name evidence="1" type="ORF">FHR92_003946</name>
</gene>
<dbReference type="EMBL" id="JACJIP010000031">
    <property type="protein sequence ID" value="MBA9087461.1"/>
    <property type="molecule type" value="Genomic_DNA"/>
</dbReference>
<dbReference type="AlphaFoldDB" id="A0A7W3SWC9"/>
<keyword evidence="2" id="KW-1185">Reference proteome</keyword>
<evidence type="ECO:0000313" key="1">
    <source>
        <dbReference type="EMBL" id="MBA9087461.1"/>
    </source>
</evidence>
<sequence length="86" mass="9828">MIEHGKVKSTIEPEPITVDEHSVWVCSNIVPVEEISGEDTFSGFEYDMVQYSKDEYIKIINDKNQSLEAQLTDVQLALVEIYEGMM</sequence>
<dbReference type="Proteomes" id="UP000567067">
    <property type="component" value="Unassembled WGS sequence"/>
</dbReference>
<organism evidence="1 2">
    <name type="scientific">Fontibacillus solani</name>
    <dbReference type="NCBI Taxonomy" id="1572857"/>
    <lineage>
        <taxon>Bacteria</taxon>
        <taxon>Bacillati</taxon>
        <taxon>Bacillota</taxon>
        <taxon>Bacilli</taxon>
        <taxon>Bacillales</taxon>
        <taxon>Paenibacillaceae</taxon>
        <taxon>Fontibacillus</taxon>
    </lineage>
</organism>